<keyword evidence="2 4" id="KW-0863">Zinc-finger</keyword>
<evidence type="ECO:0000256" key="3">
    <source>
        <dbReference type="ARBA" id="ARBA00022833"/>
    </source>
</evidence>
<keyword evidence="5" id="KW-0175">Coiled coil</keyword>
<name>A0A0D2NQG9_HYPSF</name>
<evidence type="ECO:0000313" key="8">
    <source>
        <dbReference type="EMBL" id="KJA21029.1"/>
    </source>
</evidence>
<keyword evidence="3" id="KW-0862">Zinc</keyword>
<dbReference type="OrthoDB" id="8062037at2759"/>
<dbReference type="PROSITE" id="PS00518">
    <property type="entry name" value="ZF_RING_1"/>
    <property type="match status" value="1"/>
</dbReference>
<dbReference type="PROSITE" id="PS50089">
    <property type="entry name" value="ZF_RING_2"/>
    <property type="match status" value="1"/>
</dbReference>
<evidence type="ECO:0000259" key="7">
    <source>
        <dbReference type="PROSITE" id="PS50089"/>
    </source>
</evidence>
<keyword evidence="9" id="KW-1185">Reference proteome</keyword>
<evidence type="ECO:0000256" key="2">
    <source>
        <dbReference type="ARBA" id="ARBA00022771"/>
    </source>
</evidence>
<protein>
    <recommendedName>
        <fullName evidence="7">RING-type domain-containing protein</fullName>
    </recommendedName>
</protein>
<evidence type="ECO:0000256" key="1">
    <source>
        <dbReference type="ARBA" id="ARBA00022723"/>
    </source>
</evidence>
<dbReference type="GO" id="GO:0008270">
    <property type="term" value="F:zinc ion binding"/>
    <property type="evidence" value="ECO:0007669"/>
    <property type="project" value="UniProtKB-KW"/>
</dbReference>
<keyword evidence="1" id="KW-0479">Metal-binding</keyword>
<evidence type="ECO:0000256" key="4">
    <source>
        <dbReference type="PROSITE-ProRule" id="PRU00175"/>
    </source>
</evidence>
<dbReference type="SMART" id="SM00184">
    <property type="entry name" value="RING"/>
    <property type="match status" value="1"/>
</dbReference>
<dbReference type="SUPFAM" id="SSF57850">
    <property type="entry name" value="RING/U-box"/>
    <property type="match status" value="1"/>
</dbReference>
<dbReference type="InterPro" id="IPR013083">
    <property type="entry name" value="Znf_RING/FYVE/PHD"/>
</dbReference>
<dbReference type="AlphaFoldDB" id="A0A0D2NQG9"/>
<dbReference type="EMBL" id="KN817561">
    <property type="protein sequence ID" value="KJA21029.1"/>
    <property type="molecule type" value="Genomic_DNA"/>
</dbReference>
<dbReference type="Proteomes" id="UP000054270">
    <property type="component" value="Unassembled WGS sequence"/>
</dbReference>
<feature type="domain" description="RING-type" evidence="7">
    <location>
        <begin position="10"/>
        <end position="48"/>
    </location>
</feature>
<reference evidence="9" key="1">
    <citation type="submission" date="2014-04" db="EMBL/GenBank/DDBJ databases">
        <title>Evolutionary Origins and Diversification of the Mycorrhizal Mutualists.</title>
        <authorList>
            <consortium name="DOE Joint Genome Institute"/>
            <consortium name="Mycorrhizal Genomics Consortium"/>
            <person name="Kohler A."/>
            <person name="Kuo A."/>
            <person name="Nagy L.G."/>
            <person name="Floudas D."/>
            <person name="Copeland A."/>
            <person name="Barry K.W."/>
            <person name="Cichocki N."/>
            <person name="Veneault-Fourrey C."/>
            <person name="LaButti K."/>
            <person name="Lindquist E.A."/>
            <person name="Lipzen A."/>
            <person name="Lundell T."/>
            <person name="Morin E."/>
            <person name="Murat C."/>
            <person name="Riley R."/>
            <person name="Ohm R."/>
            <person name="Sun H."/>
            <person name="Tunlid A."/>
            <person name="Henrissat B."/>
            <person name="Grigoriev I.V."/>
            <person name="Hibbett D.S."/>
            <person name="Martin F."/>
        </authorList>
    </citation>
    <scope>NUCLEOTIDE SEQUENCE [LARGE SCALE GENOMIC DNA]</scope>
    <source>
        <strain evidence="9">FD-334 SS-4</strain>
    </source>
</reference>
<evidence type="ECO:0000256" key="6">
    <source>
        <dbReference type="SAM" id="MobiDB-lite"/>
    </source>
</evidence>
<evidence type="ECO:0000313" key="9">
    <source>
        <dbReference type="Proteomes" id="UP000054270"/>
    </source>
</evidence>
<dbReference type="Gene3D" id="3.30.40.10">
    <property type="entry name" value="Zinc/RING finger domain, C3HC4 (zinc finger)"/>
    <property type="match status" value="1"/>
</dbReference>
<gene>
    <name evidence="8" type="ORF">HYPSUDRAFT_756731</name>
</gene>
<proteinExistence type="predicted"/>
<accession>A0A0D2NQG9</accession>
<organism evidence="8 9">
    <name type="scientific">Hypholoma sublateritium (strain FD-334 SS-4)</name>
    <dbReference type="NCBI Taxonomy" id="945553"/>
    <lineage>
        <taxon>Eukaryota</taxon>
        <taxon>Fungi</taxon>
        <taxon>Dikarya</taxon>
        <taxon>Basidiomycota</taxon>
        <taxon>Agaricomycotina</taxon>
        <taxon>Agaricomycetes</taxon>
        <taxon>Agaricomycetidae</taxon>
        <taxon>Agaricales</taxon>
        <taxon>Agaricineae</taxon>
        <taxon>Strophariaceae</taxon>
        <taxon>Hypholoma</taxon>
    </lineage>
</organism>
<sequence>MSSGLVLTQCPACKESNIPIARMLFLHCGHNVCIDCITQCNSKCPACRTRIVAGTPHRIYLGVEDIAQHLEIPTVKVEARTQPEKAAIKVEKERGKPLVQCFEDVCEANAQLLEEIQQLKRSLQKAKRESDAKSAEIEGKDETIVRYKTAYQRKKQEVQDLQEARGADERKMHLLNAKLKALVREKAKKSRRRSSGNGDASLQIEDNAELISTSRQYDV</sequence>
<dbReference type="InterPro" id="IPR001841">
    <property type="entry name" value="Znf_RING"/>
</dbReference>
<dbReference type="InterPro" id="IPR017907">
    <property type="entry name" value="Znf_RING_CS"/>
</dbReference>
<evidence type="ECO:0000256" key="5">
    <source>
        <dbReference type="SAM" id="Coils"/>
    </source>
</evidence>
<feature type="compositionally biased region" description="Polar residues" evidence="6">
    <location>
        <begin position="210"/>
        <end position="219"/>
    </location>
</feature>
<feature type="region of interest" description="Disordered" evidence="6">
    <location>
        <begin position="184"/>
        <end position="219"/>
    </location>
</feature>
<feature type="coiled-coil region" evidence="5">
    <location>
        <begin position="102"/>
        <end position="171"/>
    </location>
</feature>